<feature type="region of interest" description="Disordered" evidence="6">
    <location>
        <begin position="1515"/>
        <end position="1543"/>
    </location>
</feature>
<dbReference type="PRINTS" id="PR00261">
    <property type="entry name" value="LDLRECEPTOR"/>
</dbReference>
<dbReference type="GO" id="GO:0006508">
    <property type="term" value="P:proteolysis"/>
    <property type="evidence" value="ECO:0007669"/>
    <property type="project" value="UniProtKB-KW"/>
</dbReference>
<feature type="transmembrane region" description="Helical" evidence="7">
    <location>
        <begin position="31"/>
        <end position="54"/>
    </location>
</feature>
<feature type="region of interest" description="Disordered" evidence="6">
    <location>
        <begin position="482"/>
        <end position="512"/>
    </location>
</feature>
<dbReference type="InterPro" id="IPR018114">
    <property type="entry name" value="TRYPSIN_HIS"/>
</dbReference>
<feature type="disulfide bond" evidence="3">
    <location>
        <begin position="1254"/>
        <end position="1266"/>
    </location>
</feature>
<dbReference type="Pfam" id="PF00089">
    <property type="entry name" value="Trypsin"/>
    <property type="match status" value="1"/>
</dbReference>
<feature type="disulfide bond" evidence="3">
    <location>
        <begin position="2117"/>
        <end position="2129"/>
    </location>
</feature>
<dbReference type="InterPro" id="IPR043504">
    <property type="entry name" value="Peptidase_S1_PA_chymotrypsin"/>
</dbReference>
<feature type="disulfide bond" evidence="3">
    <location>
        <begin position="2206"/>
        <end position="2221"/>
    </location>
</feature>
<evidence type="ECO:0000259" key="8">
    <source>
        <dbReference type="PROSITE" id="PS50240"/>
    </source>
</evidence>
<dbReference type="EnsemblMetazoa" id="ASIC007807-RA">
    <property type="protein sequence ID" value="ASIC007807-PA"/>
    <property type="gene ID" value="ASIC007807"/>
</dbReference>
<sequence>MIKLDQMAQDEDLSTSSDGTHRLSNVHRTNLLCLMLTAVGGVIIIGTIAFGFYMCMPASDLNPLPSPAVLIAIKEEYEVSQGPFGDETDDIGVRNFKREAYNALVRSLELLELMEDLEPMYESHQRMKRDLPEPAPNRISRDDRSEEITYGVRRRVQREDDLGTLPIAYGGFYAGNGARGPRRKRHLSLEELERAKRNAQKDYHRLEHEYYRCRKEAPNAKICDQIYEKLQRLSEEVNARFQEMANLLQNIQEPATSKSPSFPSMVFGVTEAPKTKVTVVTPPRTTTYRTESHVPKYDPEIETVEQLVNQMNISQGSSNSESSVRKFDPRLHYPVENSSIQTLDDLFDHIDLGFVVTTELPKGTTVGYEFDSNTSHSSPSYSVSSSTTVRSRTTTVPQRTTTDHDSEETSFEPNRGSYVKPSTPPPSRWSTTKSPSQAARNLHDVVEQLQLAQMLQMQPAPFHEDLGSPPSSISEFVMARSRNRDHTHHDHDQPTGLEPDPVASSFSDGSETLRSAQHQLVVGPSAPFLNLCEQLRSANGGGSSHTGHVKPTHTGTFHTGSVQPGIPFTGEATKASSQIIVNSAYGAGYVPNTVCFYQNAPPTAAVQTPYAFRPANTYSYPNGAYSPAYQHHQQPHPAAGGKLPLNDPAIDALLEPRIPQAMINMPVSIQNHQHPGSRASEGSNVPNNPILLCSMMYNGEQHAGLPPAAATVPQPTYSAPSRHQFGNETAEPGEEGEDLASMFASGRSLAARAKGRHHCRRGWVPCFSSHQCVRRKSWCDSKTDCMDGSDESACSCVSRLPKRKLCDGYADCPLGMDEMGCFGCEKFSFSCFHNEAEYQVAHRSGSMCYTLIEKCDGFDNCLNRKDEEDCTMLVRDLGHYLAYSVPHSSGVLHRNYKGKWYPVCHNGVQWAREACEAELGPLTREPLLSHGHGALPGPYISQAEDSAVAQPVFSETCNGVYLNVKCPPVHCGTSKLHEMHSARVSVRTRRNVTTEDELVEAVRIVGGSDAEPGAYPFIVGIFRDGKFHCGGSIYNEHWIISAAHCCDNFQHHYFEVRSGMLRKRSFAPQVQVTRVTHMIVHHAYSATLMANDIALMRVEHPFHYNRWVRPICLPAKHRTTNDRDWLWGPPPGTVCTAVGWGALRERGGAPDHLKEVSVPILRTCKHKVDRDSLQICAAEEEGGHDACQGDSGGPFVCKSSANPYEWYLAGVVSHGEGCARAHEPGVYTRVALFVDWIAQKVREPLPGRMAGSDCPGMRCIWGGGVCLPPGKKCNGFVNCLGGEDESGCEMDRLLRSMSNRGDEESEELSTTPRDMGFHENRQTDDDGESTDTVETTSVAPVEETPTLSVDLTTVKPEEATTTTPEESAEAQESVIVTHTVHADVVETTTPTPKETTTDEPSTTQASSSELSTTETSTTEASTFESTTTEKSTTTEEPSSTVNPSTTEQVTTTTSSTTVQAETTDSSAIVFHDDTITTQGSIEFEIIAPSVPTTTEAIWKAVEKTVQEVRGQARVENGSVPLMTDETSTGSEPTDEPQDDLLDPSDHPFFEEIDTMHKEKHKRVAKFRMTVHNLHTKTNAQLVPANVTAKYRQFWCQNITQRINMAHRCDRIIDCEDGSDELNCTCRDFLKDKFDFLICDGKTDCLDRTDEENCMDCHVDQYACRISQECIPKEKVCNGHPDCRLHEDELDCLALTDGHRVYFDANNLTLFRNTGIVTKNTNGTWEVVCGAVLTGKTEHAVEKICSFLGFAGSRNYSLVTLEQHELPVEVLVGDNYQNLTVTPACQALKVSCAQHINATEHEIAHFDPKPTEEPVQVDIRPLNPIHRPHHMPQIVFQENAHIELIENFGDDYDWPWNTNIYLDGVLICSGLIIDAAWIIVASSCTRLVNMRHQYVAVVAGGAKSYLHIAGPYEQVVRVDCYHFIPEAETVMLHLEHKLNFSRHVLPTFVPENENVTDSECLAVGQDKYGRTKTLRVHLNSTNCQGERVRCYHKDLKQPYFHHEYCYTQEATRSGVIVCKTSRSGWYPVGFYQNKRGLCGFNEVVRVTSLVESYHKIQHVLHREQCAGQYYEEPKCTGKRCRYGKCVGETLLCDRKNDCGDGSDEDQAFCAARNQTTSCLPHQLRCANGKCIDKSSFCDRKNDCGDSTDEPHDCSCYTYLRITDPGKICDGVRNCWDKSDENPRVCRCHATSFRCGESDICVPYDFVCDKERDCPNGEDELYCYALQQNSYEAGYGELMEQSYGIWHSKCFPKTAQFDDEYMRRVCEQLGYTQVRKIYGRAIVEEARLRTTANDTESPVEKLRRAATKTVVQNKFSKVVINANQTFYMKPSRPMFKVINWDQEDQQNCHRLELLCAP</sequence>
<evidence type="ECO:0000256" key="2">
    <source>
        <dbReference type="ARBA" id="ARBA00024195"/>
    </source>
</evidence>
<keyword evidence="11" id="KW-1185">Reference proteome</keyword>
<evidence type="ECO:0000313" key="10">
    <source>
        <dbReference type="EnsemblMetazoa" id="ASIC007807-PA"/>
    </source>
</evidence>
<dbReference type="SUPFAM" id="SSF50494">
    <property type="entry name" value="Trypsin-like serine proteases"/>
    <property type="match status" value="2"/>
</dbReference>
<dbReference type="PANTHER" id="PTHR24258">
    <property type="entry name" value="SERINE PROTEASE-RELATED"/>
    <property type="match status" value="1"/>
</dbReference>
<dbReference type="PROSITE" id="PS50240">
    <property type="entry name" value="TRYPSIN_DOM"/>
    <property type="match status" value="1"/>
</dbReference>
<dbReference type="GO" id="GO:0004252">
    <property type="term" value="F:serine-type endopeptidase activity"/>
    <property type="evidence" value="ECO:0007669"/>
    <property type="project" value="InterPro"/>
</dbReference>
<keyword evidence="4" id="KW-0720">Serine protease</keyword>
<evidence type="ECO:0000256" key="3">
    <source>
        <dbReference type="PROSITE-ProRule" id="PRU00124"/>
    </source>
</evidence>
<dbReference type="OrthoDB" id="10016557at2759"/>
<keyword evidence="7" id="KW-0472">Membrane</keyword>
<feature type="disulfide bond" evidence="3">
    <location>
        <begin position="1608"/>
        <end position="1623"/>
    </location>
</feature>
<dbReference type="PROSITE" id="PS50068">
    <property type="entry name" value="LDLRA_2"/>
    <property type="match status" value="8"/>
</dbReference>
<dbReference type="STRING" id="74873.A0A084VQS4"/>
<dbReference type="InterPro" id="IPR009003">
    <property type="entry name" value="Peptidase_S1_PA"/>
</dbReference>
<keyword evidence="7" id="KW-1133">Transmembrane helix</keyword>
<feature type="region of interest" description="Disordered" evidence="6">
    <location>
        <begin position="369"/>
        <end position="439"/>
    </location>
</feature>
<feature type="compositionally biased region" description="Basic and acidic residues" evidence="6">
    <location>
        <begin position="482"/>
        <end position="493"/>
    </location>
</feature>
<feature type="compositionally biased region" description="Polar residues" evidence="6">
    <location>
        <begin position="713"/>
        <end position="727"/>
    </location>
</feature>
<dbReference type="InterPro" id="IPR015420">
    <property type="entry name" value="Peptidase_S1A_nudel"/>
</dbReference>
<feature type="compositionally biased region" description="Acidic residues" evidence="6">
    <location>
        <begin position="1532"/>
        <end position="1542"/>
    </location>
</feature>
<dbReference type="SMART" id="SM00192">
    <property type="entry name" value="LDLa"/>
    <property type="match status" value="8"/>
</dbReference>
<feature type="disulfide bond" evidence="3">
    <location>
        <begin position="1273"/>
        <end position="1288"/>
    </location>
</feature>
<feature type="region of interest" description="Disordered" evidence="6">
    <location>
        <begin position="1"/>
        <end position="20"/>
    </location>
</feature>
<evidence type="ECO:0000313" key="11">
    <source>
        <dbReference type="Proteomes" id="UP000030765"/>
    </source>
</evidence>
<dbReference type="EMBL" id="KE525006">
    <property type="protein sequence ID" value="KFB40318.1"/>
    <property type="molecule type" value="Genomic_DNA"/>
</dbReference>
<dbReference type="CDD" id="cd00112">
    <property type="entry name" value="LDLa"/>
    <property type="match status" value="8"/>
</dbReference>
<protein>
    <submittedName>
        <fullName evidence="9">AGAP007280-PA-like protein</fullName>
    </submittedName>
</protein>
<dbReference type="SMART" id="SM00020">
    <property type="entry name" value="Tryp_SPc"/>
    <property type="match status" value="1"/>
</dbReference>
<dbReference type="EMBL" id="ATLV01015302">
    <property type="status" value="NOT_ANNOTATED_CDS"/>
    <property type="molecule type" value="Genomic_DNA"/>
</dbReference>
<feature type="coiled-coil region" evidence="5">
    <location>
        <begin position="189"/>
        <end position="250"/>
    </location>
</feature>
<accession>A0A084VQS4</accession>
<evidence type="ECO:0000256" key="1">
    <source>
        <dbReference type="ARBA" id="ARBA00023157"/>
    </source>
</evidence>
<evidence type="ECO:0000313" key="9">
    <source>
        <dbReference type="EMBL" id="KFB40318.1"/>
    </source>
</evidence>
<dbReference type="OMA" id="DCMSAFL"/>
<dbReference type="InterPro" id="IPR002172">
    <property type="entry name" value="LDrepeatLR_classA_rpt"/>
</dbReference>
<dbReference type="Gene3D" id="2.40.10.10">
    <property type="entry name" value="Trypsin-like serine proteases"/>
    <property type="match status" value="3"/>
</dbReference>
<comment type="similarity">
    <text evidence="2">Belongs to the peptidase S1 family. CLIP subfamily.</text>
</comment>
<dbReference type="VEuPathDB" id="VectorBase:ASIS000374"/>
<dbReference type="SUPFAM" id="SSF57424">
    <property type="entry name" value="LDL receptor-like module"/>
    <property type="match status" value="6"/>
</dbReference>
<keyword evidence="4" id="KW-0645">Protease</keyword>
<keyword evidence="5" id="KW-0175">Coiled coil</keyword>
<name>A0A084VQS4_ANOSI</name>
<keyword evidence="7" id="KW-0812">Transmembrane</keyword>
<keyword evidence="4" id="KW-0378">Hydrolase</keyword>
<organism evidence="9">
    <name type="scientific">Anopheles sinensis</name>
    <name type="common">Mosquito</name>
    <dbReference type="NCBI Taxonomy" id="74873"/>
    <lineage>
        <taxon>Eukaryota</taxon>
        <taxon>Metazoa</taxon>
        <taxon>Ecdysozoa</taxon>
        <taxon>Arthropoda</taxon>
        <taxon>Hexapoda</taxon>
        <taxon>Insecta</taxon>
        <taxon>Pterygota</taxon>
        <taxon>Neoptera</taxon>
        <taxon>Endopterygota</taxon>
        <taxon>Diptera</taxon>
        <taxon>Nematocera</taxon>
        <taxon>Culicoidea</taxon>
        <taxon>Culicidae</taxon>
        <taxon>Anophelinae</taxon>
        <taxon>Anopheles</taxon>
    </lineage>
</organism>
<dbReference type="InterPro" id="IPR001254">
    <property type="entry name" value="Trypsin_dom"/>
</dbReference>
<dbReference type="FunFam" id="2.40.10.10:FF:000111">
    <property type="entry name" value="Blast:Serine protease nudel"/>
    <property type="match status" value="1"/>
</dbReference>
<dbReference type="InterPro" id="IPR023415">
    <property type="entry name" value="LDLR_class-A_CS"/>
</dbReference>
<dbReference type="Pfam" id="PF00057">
    <property type="entry name" value="Ldl_recept_a"/>
    <property type="match status" value="4"/>
</dbReference>
<dbReference type="InterPro" id="IPR036055">
    <property type="entry name" value="LDL_receptor-like_sf"/>
</dbReference>
<feature type="disulfide bond" evidence="3">
    <location>
        <begin position="2124"/>
        <end position="2142"/>
    </location>
</feature>
<feature type="region of interest" description="Disordered" evidence="6">
    <location>
        <begin position="709"/>
        <end position="734"/>
    </location>
</feature>
<evidence type="ECO:0000256" key="5">
    <source>
        <dbReference type="SAM" id="Coils"/>
    </source>
</evidence>
<dbReference type="VEuPathDB" id="VectorBase:ASIC007807"/>
<dbReference type="PANTHER" id="PTHR24258:SF140">
    <property type="entry name" value="BCDNA.GH08420-RELATED"/>
    <property type="match status" value="1"/>
</dbReference>
<dbReference type="PROSITE" id="PS00135">
    <property type="entry name" value="TRYPSIN_SER"/>
    <property type="match status" value="1"/>
</dbReference>
<evidence type="ECO:0000256" key="7">
    <source>
        <dbReference type="SAM" id="Phobius"/>
    </source>
</evidence>
<evidence type="ECO:0000256" key="4">
    <source>
        <dbReference type="RuleBase" id="RU363034"/>
    </source>
</evidence>
<dbReference type="Proteomes" id="UP000030765">
    <property type="component" value="Unassembled WGS sequence"/>
</dbReference>
<feature type="disulfide bond" evidence="3">
    <location>
        <begin position="855"/>
        <end position="870"/>
    </location>
</feature>
<comment type="caution">
    <text evidence="3">Lacks conserved residue(s) required for the propagation of feature annotation.</text>
</comment>
<evidence type="ECO:0000256" key="6">
    <source>
        <dbReference type="SAM" id="MobiDB-lite"/>
    </source>
</evidence>
<dbReference type="Gene3D" id="4.10.400.10">
    <property type="entry name" value="Low-density Lipoprotein Receptor"/>
    <property type="match status" value="6"/>
</dbReference>
<dbReference type="InterPro" id="IPR033116">
    <property type="entry name" value="TRYPSIN_SER"/>
</dbReference>
<gene>
    <name evidence="9" type="ORF">ZHAS_00007807</name>
</gene>
<feature type="disulfide bond" evidence="3">
    <location>
        <begin position="1676"/>
        <end position="1691"/>
    </location>
</feature>
<proteinExistence type="inferred from homology"/>
<reference evidence="10" key="2">
    <citation type="submission" date="2020-05" db="UniProtKB">
        <authorList>
            <consortium name="EnsemblMetazoa"/>
        </authorList>
    </citation>
    <scope>IDENTIFICATION</scope>
</reference>
<feature type="domain" description="Peptidase S1" evidence="8">
    <location>
        <begin position="1004"/>
        <end position="1242"/>
    </location>
</feature>
<feature type="disulfide bond" evidence="3">
    <location>
        <begin position="779"/>
        <end position="794"/>
    </location>
</feature>
<feature type="compositionally biased region" description="Basic and acidic residues" evidence="6">
    <location>
        <begin position="1315"/>
        <end position="1324"/>
    </location>
</feature>
<reference evidence="9 11" key="1">
    <citation type="journal article" date="2014" name="BMC Genomics">
        <title>Genome sequence of Anopheles sinensis provides insight into genetics basis of mosquito competence for malaria parasites.</title>
        <authorList>
            <person name="Zhou D."/>
            <person name="Zhang D."/>
            <person name="Ding G."/>
            <person name="Shi L."/>
            <person name="Hou Q."/>
            <person name="Ye Y."/>
            <person name="Xu Y."/>
            <person name="Zhou H."/>
            <person name="Xiong C."/>
            <person name="Li S."/>
            <person name="Yu J."/>
            <person name="Hong S."/>
            <person name="Yu X."/>
            <person name="Zou P."/>
            <person name="Chen C."/>
            <person name="Chang X."/>
            <person name="Wang W."/>
            <person name="Lv Y."/>
            <person name="Sun Y."/>
            <person name="Ma L."/>
            <person name="Shen B."/>
            <person name="Zhu C."/>
        </authorList>
    </citation>
    <scope>NUCLEOTIDE SEQUENCE [LARGE SCALE GENOMIC DNA]</scope>
</reference>
<dbReference type="PROSITE" id="PS00134">
    <property type="entry name" value="TRYPSIN_HIS"/>
    <property type="match status" value="1"/>
</dbReference>
<feature type="compositionally biased region" description="Low complexity" evidence="6">
    <location>
        <begin position="1386"/>
        <end position="1460"/>
    </location>
</feature>
<feature type="compositionally biased region" description="Low complexity" evidence="6">
    <location>
        <begin position="374"/>
        <end position="400"/>
    </location>
</feature>
<keyword evidence="1 3" id="KW-1015">Disulfide bond</keyword>
<dbReference type="VEuPathDB" id="VectorBase:ASIS004628"/>
<dbReference type="Pfam" id="PF09342">
    <property type="entry name" value="DUF1986"/>
    <property type="match status" value="1"/>
</dbReference>
<dbReference type="PROSITE" id="PS01209">
    <property type="entry name" value="LDLRA_1"/>
    <property type="match status" value="2"/>
</dbReference>
<feature type="region of interest" description="Disordered" evidence="6">
    <location>
        <begin position="1298"/>
        <end position="1460"/>
    </location>
</feature>
<dbReference type="CDD" id="cd00190">
    <property type="entry name" value="Tryp_SPc"/>
    <property type="match status" value="1"/>
</dbReference>